<name>A0A926FBU8_9FIRM</name>
<proteinExistence type="predicted"/>
<dbReference type="GO" id="GO:0006261">
    <property type="term" value="P:DNA-templated DNA replication"/>
    <property type="evidence" value="ECO:0007669"/>
    <property type="project" value="TreeGrafter"/>
</dbReference>
<evidence type="ECO:0000256" key="6">
    <source>
        <dbReference type="ARBA" id="ARBA00022932"/>
    </source>
</evidence>
<keyword evidence="5" id="KW-0235">DNA replication</keyword>
<keyword evidence="10" id="KW-1185">Reference proteome</keyword>
<comment type="caution">
    <text evidence="9">The sequence shown here is derived from an EMBL/GenBank/DDBJ whole genome shotgun (WGS) entry which is preliminary data.</text>
</comment>
<dbReference type="GO" id="GO:0003887">
    <property type="term" value="F:DNA-directed DNA polymerase activity"/>
    <property type="evidence" value="ECO:0007669"/>
    <property type="project" value="UniProtKB-KW"/>
</dbReference>
<evidence type="ECO:0000259" key="8">
    <source>
        <dbReference type="Pfam" id="PF09115"/>
    </source>
</evidence>
<gene>
    <name evidence="9" type="ORF">H8706_01235</name>
</gene>
<evidence type="ECO:0000256" key="3">
    <source>
        <dbReference type="ARBA" id="ARBA00022679"/>
    </source>
</evidence>
<dbReference type="Gene3D" id="3.40.50.300">
    <property type="entry name" value="P-loop containing nucleotide triphosphate hydrolases"/>
    <property type="match status" value="1"/>
</dbReference>
<dbReference type="InterPro" id="IPR050238">
    <property type="entry name" value="DNA_Rep/Repair_Clamp_Loader"/>
</dbReference>
<evidence type="ECO:0000256" key="4">
    <source>
        <dbReference type="ARBA" id="ARBA00022695"/>
    </source>
</evidence>
<evidence type="ECO:0000256" key="2">
    <source>
        <dbReference type="ARBA" id="ARBA00014363"/>
    </source>
</evidence>
<dbReference type="RefSeq" id="WP_262431176.1">
    <property type="nucleotide sequence ID" value="NZ_JACRTE010000001.1"/>
</dbReference>
<dbReference type="Pfam" id="PF13177">
    <property type="entry name" value="DNA_pol3_delta2"/>
    <property type="match status" value="1"/>
</dbReference>
<reference evidence="9" key="1">
    <citation type="submission" date="2020-08" db="EMBL/GenBank/DDBJ databases">
        <title>Genome public.</title>
        <authorList>
            <person name="Liu C."/>
            <person name="Sun Q."/>
        </authorList>
    </citation>
    <scope>NUCLEOTIDE SEQUENCE</scope>
    <source>
        <strain evidence="9">NSJ-50</strain>
    </source>
</reference>
<dbReference type="GO" id="GO:0003677">
    <property type="term" value="F:DNA binding"/>
    <property type="evidence" value="ECO:0007669"/>
    <property type="project" value="InterPro"/>
</dbReference>
<feature type="domain" description="DNA polymerase III delta subunit C-terminal" evidence="8">
    <location>
        <begin position="201"/>
        <end position="298"/>
    </location>
</feature>
<dbReference type="PANTHER" id="PTHR11669">
    <property type="entry name" value="REPLICATION FACTOR C / DNA POLYMERASE III GAMMA-TAU SUBUNIT"/>
    <property type="match status" value="1"/>
</dbReference>
<dbReference type="SUPFAM" id="SSF52540">
    <property type="entry name" value="P-loop containing nucleoside triphosphate hydrolases"/>
    <property type="match status" value="1"/>
</dbReference>
<dbReference type="Proteomes" id="UP000647416">
    <property type="component" value="Unassembled WGS sequence"/>
</dbReference>
<dbReference type="PANTHER" id="PTHR11669:SF8">
    <property type="entry name" value="DNA POLYMERASE III SUBUNIT DELTA"/>
    <property type="match status" value="1"/>
</dbReference>
<dbReference type="GO" id="GO:0009360">
    <property type="term" value="C:DNA polymerase III complex"/>
    <property type="evidence" value="ECO:0007669"/>
    <property type="project" value="InterPro"/>
</dbReference>
<evidence type="ECO:0000313" key="9">
    <source>
        <dbReference type="EMBL" id="MBC8595494.1"/>
    </source>
</evidence>
<dbReference type="EC" id="2.7.7.7" evidence="1"/>
<keyword evidence="6" id="KW-0239">DNA-directed DNA polymerase</keyword>
<evidence type="ECO:0000313" key="10">
    <source>
        <dbReference type="Proteomes" id="UP000647416"/>
    </source>
</evidence>
<sequence length="321" mass="36509">MNAKLMPTGQQKLKDFFYSLKNENRFLSSYIFEGAKGSGKETMAKYFSAHILCESNPPCLECNACKTLYAGTNPNVITISNDDKAEIGASKIRELVTDVFIRPQSADKKIFIIKNAHLMNETAQNSLLKVIEEPPEYAVFILLCENRNKILPTILSRCASVLIPPLSNEAIFEIFGSKNEFLAAYSMGNPGKFLSLSEDGEFLTLREEFFNKIPLLIQKKRTSIYPLCEFFGKNKDEKDTLFEFLTLFFGDILLKKNFLEGRIINRDKTETIDRFNTETTKQSVVSSLEIIAKLQRELGKYGAYALCVNDMFIKLWEEING</sequence>
<evidence type="ECO:0000256" key="7">
    <source>
        <dbReference type="ARBA" id="ARBA00049244"/>
    </source>
</evidence>
<comment type="catalytic activity">
    <reaction evidence="7">
        <text>DNA(n) + a 2'-deoxyribonucleoside 5'-triphosphate = DNA(n+1) + diphosphate</text>
        <dbReference type="Rhea" id="RHEA:22508"/>
        <dbReference type="Rhea" id="RHEA-COMP:17339"/>
        <dbReference type="Rhea" id="RHEA-COMP:17340"/>
        <dbReference type="ChEBI" id="CHEBI:33019"/>
        <dbReference type="ChEBI" id="CHEBI:61560"/>
        <dbReference type="ChEBI" id="CHEBI:173112"/>
        <dbReference type="EC" id="2.7.7.7"/>
    </reaction>
</comment>
<keyword evidence="3" id="KW-0808">Transferase</keyword>
<dbReference type="InterPro" id="IPR015199">
    <property type="entry name" value="DNA_pol_III_delta_C"/>
</dbReference>
<dbReference type="EMBL" id="JACRTE010000001">
    <property type="protein sequence ID" value="MBC8595494.1"/>
    <property type="molecule type" value="Genomic_DNA"/>
</dbReference>
<dbReference type="AlphaFoldDB" id="A0A926FBU8"/>
<evidence type="ECO:0000256" key="5">
    <source>
        <dbReference type="ARBA" id="ARBA00022705"/>
    </source>
</evidence>
<organism evidence="9 10">
    <name type="scientific">Qingrenia yutianensis</name>
    <dbReference type="NCBI Taxonomy" id="2763676"/>
    <lineage>
        <taxon>Bacteria</taxon>
        <taxon>Bacillati</taxon>
        <taxon>Bacillota</taxon>
        <taxon>Clostridia</taxon>
        <taxon>Eubacteriales</taxon>
        <taxon>Oscillospiraceae</taxon>
        <taxon>Qingrenia</taxon>
    </lineage>
</organism>
<dbReference type="InterPro" id="IPR027417">
    <property type="entry name" value="P-loop_NTPase"/>
</dbReference>
<evidence type="ECO:0000256" key="1">
    <source>
        <dbReference type="ARBA" id="ARBA00012417"/>
    </source>
</evidence>
<protein>
    <recommendedName>
        <fullName evidence="2">DNA polymerase III subunit delta'</fullName>
        <ecNumber evidence="1">2.7.7.7</ecNumber>
    </recommendedName>
</protein>
<keyword evidence="4" id="KW-0548">Nucleotidyltransferase</keyword>
<dbReference type="Pfam" id="PF09115">
    <property type="entry name" value="DNApol3-delta_C"/>
    <property type="match status" value="1"/>
</dbReference>
<accession>A0A926FBU8</accession>